<dbReference type="EMBL" id="CDMC01000001">
    <property type="protein sequence ID" value="CEL02096.1"/>
    <property type="molecule type" value="Genomic_DNA"/>
</dbReference>
<dbReference type="OrthoDB" id="3246549at2759"/>
<organism evidence="2 3">
    <name type="scientific">Aspergillus calidoustus</name>
    <dbReference type="NCBI Taxonomy" id="454130"/>
    <lineage>
        <taxon>Eukaryota</taxon>
        <taxon>Fungi</taxon>
        <taxon>Dikarya</taxon>
        <taxon>Ascomycota</taxon>
        <taxon>Pezizomycotina</taxon>
        <taxon>Eurotiomycetes</taxon>
        <taxon>Eurotiomycetidae</taxon>
        <taxon>Eurotiales</taxon>
        <taxon>Aspergillaceae</taxon>
        <taxon>Aspergillus</taxon>
        <taxon>Aspergillus subgen. Nidulantes</taxon>
    </lineage>
</organism>
<keyword evidence="3" id="KW-1185">Reference proteome</keyword>
<dbReference type="AlphaFoldDB" id="A0A0U5FRI2"/>
<proteinExistence type="predicted"/>
<dbReference type="Gene3D" id="1.25.40.20">
    <property type="entry name" value="Ankyrin repeat-containing domain"/>
    <property type="match status" value="1"/>
</dbReference>
<dbReference type="PANTHER" id="PTHR46224">
    <property type="entry name" value="ANKYRIN REPEAT FAMILY PROTEIN"/>
    <property type="match status" value="1"/>
</dbReference>
<dbReference type="InterPro" id="IPR051616">
    <property type="entry name" value="Cul2-RING_E3_ligase_SR"/>
</dbReference>
<dbReference type="InterPro" id="IPR036770">
    <property type="entry name" value="Ankyrin_rpt-contain_sf"/>
</dbReference>
<protein>
    <submittedName>
        <fullName evidence="2">Uncharacterized protein</fullName>
    </submittedName>
</protein>
<sequence length="545" mass="62611">MAQPKRLTELPEKILDMILWEVSKMSSIYSMMWLREVCRVFKNHANRIIANRADFESHNGLMYEFRASDKPGKRWLRFPHEIRLQYLKRLRYMEPAAGAQPRCYLYLWLSEMQQLDAFKSISHGEQPRVVDQLMAGAALGEFNPWNLAATQNVDIHRHRRKVPVDGWHDTWAQESTESMYYSLLLCRAIHDRDLADMEKWLKECGTTPLFTVRFNLGPLKLAAGSGNKDVIKMLLRFNYPPTLNGPYEGTHLLATAVEDSNREAMEVWMGHIKGETDEGVLAELTLAVRAAVMGKNTSMIDLILDNWNGDRQLLMYQGLLRAIFLQDLSAVEFILNKTTLDPSFRPRGLTEGPIAKAIRKWTPKAGTPILKALLERGYDPTTTYNGNEDAPLLVAAKKGDHELISLLLDYGARDDSHRWSILPTKGTHPTIMRYAVLHGDGKLLRILLRKGVDPRFEVGRRMYKIVVPTKRTLSLGDIWKALQWEKDHGTEGTDLEQVVDYSARLLHQPLQAPHTDVPEMSREEAIKRWREQMQRVERRLSHGGE</sequence>
<reference evidence="3" key="1">
    <citation type="journal article" date="2016" name="Genome Announc.">
        <title>Draft genome sequences of fungus Aspergillus calidoustus.</title>
        <authorList>
            <person name="Horn F."/>
            <person name="Linde J."/>
            <person name="Mattern D.J."/>
            <person name="Walther G."/>
            <person name="Guthke R."/>
            <person name="Scherlach K."/>
            <person name="Martin K."/>
            <person name="Brakhage A.A."/>
            <person name="Petzke L."/>
            <person name="Valiante V."/>
        </authorList>
    </citation>
    <scope>NUCLEOTIDE SEQUENCE [LARGE SCALE GENOMIC DNA]</scope>
    <source>
        <strain evidence="3">SF006504</strain>
    </source>
</reference>
<keyword evidence="1" id="KW-0040">ANK repeat</keyword>
<feature type="repeat" description="ANK" evidence="1">
    <location>
        <begin position="387"/>
        <end position="412"/>
    </location>
</feature>
<dbReference type="PROSITE" id="PS50297">
    <property type="entry name" value="ANK_REP_REGION"/>
    <property type="match status" value="1"/>
</dbReference>
<accession>A0A0U5FRI2</accession>
<dbReference type="PROSITE" id="PS50088">
    <property type="entry name" value="ANK_REPEAT"/>
    <property type="match status" value="1"/>
</dbReference>
<name>A0A0U5FRI2_ASPCI</name>
<evidence type="ECO:0000313" key="2">
    <source>
        <dbReference type="EMBL" id="CEL02096.1"/>
    </source>
</evidence>
<dbReference type="PANTHER" id="PTHR46224:SF64">
    <property type="entry name" value="IQ MOTIF AND ANKYRIN REPEAT DOMAIN-CONTAINING PROTEIN 1"/>
    <property type="match status" value="1"/>
</dbReference>
<dbReference type="STRING" id="454130.A0A0U5FRI2"/>
<dbReference type="SUPFAM" id="SSF48403">
    <property type="entry name" value="Ankyrin repeat"/>
    <property type="match status" value="1"/>
</dbReference>
<dbReference type="InterPro" id="IPR002110">
    <property type="entry name" value="Ankyrin_rpt"/>
</dbReference>
<dbReference type="Pfam" id="PF12796">
    <property type="entry name" value="Ank_2"/>
    <property type="match status" value="1"/>
</dbReference>
<gene>
    <name evidence="2" type="ORF">ASPCAL01671</name>
</gene>
<evidence type="ECO:0000256" key="1">
    <source>
        <dbReference type="PROSITE-ProRule" id="PRU00023"/>
    </source>
</evidence>
<evidence type="ECO:0000313" key="3">
    <source>
        <dbReference type="Proteomes" id="UP000054771"/>
    </source>
</evidence>
<dbReference type="SMART" id="SM00248">
    <property type="entry name" value="ANK"/>
    <property type="match status" value="3"/>
</dbReference>
<dbReference type="Proteomes" id="UP000054771">
    <property type="component" value="Unassembled WGS sequence"/>
</dbReference>